<dbReference type="AlphaFoldDB" id="A0A5B0PEQ2"/>
<evidence type="ECO:0000256" key="1">
    <source>
        <dbReference type="SAM" id="MobiDB-lite"/>
    </source>
</evidence>
<evidence type="ECO:0000313" key="3">
    <source>
        <dbReference type="EMBL" id="KAA1099232.1"/>
    </source>
</evidence>
<feature type="region of interest" description="Disordered" evidence="1">
    <location>
        <begin position="1"/>
        <end position="38"/>
    </location>
</feature>
<dbReference type="EMBL" id="VSWC01000118">
    <property type="protein sequence ID" value="KAA1084537.1"/>
    <property type="molecule type" value="Genomic_DNA"/>
</dbReference>
<sequence>MHHQPETETSVATDEEEVNVSIETNDKPKTKRKGKRHLNDTPDLLRVYSTSLHAALIMYTPSGLSCKMRLRLS</sequence>
<proteinExistence type="predicted"/>
<evidence type="ECO:0000313" key="5">
    <source>
        <dbReference type="Proteomes" id="UP000325313"/>
    </source>
</evidence>
<protein>
    <submittedName>
        <fullName evidence="3">Uncharacterized protein</fullName>
    </submittedName>
</protein>
<organism evidence="3 5">
    <name type="scientific">Puccinia graminis f. sp. tritici</name>
    <dbReference type="NCBI Taxonomy" id="56615"/>
    <lineage>
        <taxon>Eukaryota</taxon>
        <taxon>Fungi</taxon>
        <taxon>Dikarya</taxon>
        <taxon>Basidiomycota</taxon>
        <taxon>Pucciniomycotina</taxon>
        <taxon>Pucciniomycetes</taxon>
        <taxon>Pucciniales</taxon>
        <taxon>Pucciniaceae</taxon>
        <taxon>Puccinia</taxon>
    </lineage>
</organism>
<evidence type="ECO:0000313" key="4">
    <source>
        <dbReference type="Proteomes" id="UP000324748"/>
    </source>
</evidence>
<reference evidence="4 5" key="1">
    <citation type="submission" date="2019-05" db="EMBL/GenBank/DDBJ databases">
        <title>Emergence of the Ug99 lineage of the wheat stem rust pathogen through somatic hybridization.</title>
        <authorList>
            <person name="Li F."/>
            <person name="Upadhyaya N.M."/>
            <person name="Sperschneider J."/>
            <person name="Matny O."/>
            <person name="Nguyen-Phuc H."/>
            <person name="Mago R."/>
            <person name="Raley C."/>
            <person name="Miller M.E."/>
            <person name="Silverstein K.A.T."/>
            <person name="Henningsen E."/>
            <person name="Hirsch C.D."/>
            <person name="Visser B."/>
            <person name="Pretorius Z.A."/>
            <person name="Steffenson B.J."/>
            <person name="Schwessinger B."/>
            <person name="Dodds P.N."/>
            <person name="Figueroa M."/>
        </authorList>
    </citation>
    <scope>NUCLEOTIDE SEQUENCE [LARGE SCALE GENOMIC DNA]</scope>
    <source>
        <strain evidence="2">21-0</strain>
        <strain evidence="3 5">Ug99</strain>
    </source>
</reference>
<dbReference type="Proteomes" id="UP000325313">
    <property type="component" value="Unassembled WGS sequence"/>
</dbReference>
<evidence type="ECO:0000313" key="2">
    <source>
        <dbReference type="EMBL" id="KAA1084537.1"/>
    </source>
</evidence>
<name>A0A5B0PEQ2_PUCGR</name>
<accession>A0A5B0PEQ2</accession>
<dbReference type="Proteomes" id="UP000324748">
    <property type="component" value="Unassembled WGS sequence"/>
</dbReference>
<comment type="caution">
    <text evidence="3">The sequence shown here is derived from an EMBL/GenBank/DDBJ whole genome shotgun (WGS) entry which is preliminary data.</text>
</comment>
<keyword evidence="4" id="KW-1185">Reference proteome</keyword>
<gene>
    <name evidence="2" type="ORF">PGT21_030423</name>
    <name evidence="3" type="ORF">PGTUg99_023679</name>
</gene>
<dbReference type="EMBL" id="VDEP01000342">
    <property type="protein sequence ID" value="KAA1099232.1"/>
    <property type="molecule type" value="Genomic_DNA"/>
</dbReference>